<dbReference type="Pfam" id="PF13481">
    <property type="entry name" value="AAA_25"/>
    <property type="match status" value="1"/>
</dbReference>
<proteinExistence type="predicted"/>
<dbReference type="VEuPathDB" id="VectorBase:GBRI000270"/>
<evidence type="ECO:0000313" key="2">
    <source>
        <dbReference type="Proteomes" id="UP000091820"/>
    </source>
</evidence>
<dbReference type="Gene3D" id="3.40.50.300">
    <property type="entry name" value="P-loop containing nucleotide triphosphate hydrolases"/>
    <property type="match status" value="1"/>
</dbReference>
<protein>
    <submittedName>
        <fullName evidence="1">Uncharacterized protein</fullName>
    </submittedName>
</protein>
<organism evidence="1 2">
    <name type="scientific">Glossina brevipalpis</name>
    <dbReference type="NCBI Taxonomy" id="37001"/>
    <lineage>
        <taxon>Eukaryota</taxon>
        <taxon>Metazoa</taxon>
        <taxon>Ecdysozoa</taxon>
        <taxon>Arthropoda</taxon>
        <taxon>Hexapoda</taxon>
        <taxon>Insecta</taxon>
        <taxon>Pterygota</taxon>
        <taxon>Neoptera</taxon>
        <taxon>Endopterygota</taxon>
        <taxon>Diptera</taxon>
        <taxon>Brachycera</taxon>
        <taxon>Muscomorpha</taxon>
        <taxon>Hippoboscoidea</taxon>
        <taxon>Glossinidae</taxon>
        <taxon>Glossina</taxon>
    </lineage>
</organism>
<reference evidence="2" key="1">
    <citation type="submission" date="2014-03" db="EMBL/GenBank/DDBJ databases">
        <authorList>
            <person name="Aksoy S."/>
            <person name="Warren W."/>
            <person name="Wilson R.K."/>
        </authorList>
    </citation>
    <scope>NUCLEOTIDE SEQUENCE [LARGE SCALE GENOMIC DNA]</scope>
    <source>
        <strain evidence="2">IAEA</strain>
    </source>
</reference>
<dbReference type="EnsemblMetazoa" id="GBRI000270-RA">
    <property type="protein sequence ID" value="GBRI000270-PA"/>
    <property type="gene ID" value="GBRI000270"/>
</dbReference>
<name>A0A1A9VZD0_9MUSC</name>
<dbReference type="InterPro" id="IPR027417">
    <property type="entry name" value="P-loop_NTPase"/>
</dbReference>
<reference evidence="1" key="2">
    <citation type="submission" date="2020-05" db="UniProtKB">
        <authorList>
            <consortium name="EnsemblMetazoa"/>
        </authorList>
    </citation>
    <scope>IDENTIFICATION</scope>
    <source>
        <strain evidence="1">IAEA</strain>
    </source>
</reference>
<dbReference type="STRING" id="37001.A0A1A9VZD0"/>
<evidence type="ECO:0000313" key="1">
    <source>
        <dbReference type="EnsemblMetazoa" id="GBRI000270-PA"/>
    </source>
</evidence>
<accession>A0A1A9VZD0</accession>
<dbReference type="SUPFAM" id="SSF52540">
    <property type="entry name" value="P-loop containing nucleoside triphosphate hydrolases"/>
    <property type="match status" value="1"/>
</dbReference>
<sequence>MEQSFFNIGQKIPFFSVKEYLNDQSPIPEDIIAPRILTKRGLLVLGGSPKIGKSDFLISWLIHMAAGVSFLSMTPSRPMKIFYMQTEIEYEYMKERLQQLTFDQELLDIAANNLIITPRVQLSFSSEEIDEIKSTVKERFKPDIIAIDPLRNIFNSSEYGNENDNSAMLFFLQKTLERLRNIINPDASIILTHHTKKLSKKMLEEDPFQGLSGAGSLHGFYSTGMVMFAHDEESTVRQIVFELRNDNMLSDFLTDFNNAKLQSSLIPKGTIVKVKMGIKPGDYENWFTKSYAIGSIYLNAEFTVTEGQYAKRKIFQVIGIKSGKASVEGEDTWGESGRSMLRSILESARNIHAHDTSEKAVIARKINSIADFNGVEFTAKVGIEADSRYGDRNRIATVVTPEQNNGIESDWLPF</sequence>
<dbReference type="Proteomes" id="UP000091820">
    <property type="component" value="Unassembled WGS sequence"/>
</dbReference>
<keyword evidence="2" id="KW-1185">Reference proteome</keyword>
<dbReference type="AlphaFoldDB" id="A0A1A9VZD0"/>